<dbReference type="RefSeq" id="WP_006640084.1">
    <property type="nucleotide sequence ID" value="NZ_AOFM01000014.1"/>
</dbReference>
<proteinExistence type="predicted"/>
<dbReference type="Proteomes" id="UP000011907">
    <property type="component" value="Unassembled WGS sequence"/>
</dbReference>
<protein>
    <submittedName>
        <fullName evidence="1">Uncharacterized protein</fullName>
    </submittedName>
</protein>
<organism evidence="1 2">
    <name type="scientific">Bacillus sonorensis L12</name>
    <dbReference type="NCBI Taxonomy" id="1274524"/>
    <lineage>
        <taxon>Bacteria</taxon>
        <taxon>Bacillati</taxon>
        <taxon>Bacillota</taxon>
        <taxon>Bacilli</taxon>
        <taxon>Bacillales</taxon>
        <taxon>Bacillaceae</taxon>
        <taxon>Bacillus</taxon>
    </lineage>
</organism>
<dbReference type="EMBL" id="AOFM01000014">
    <property type="protein sequence ID" value="EME72742.1"/>
    <property type="molecule type" value="Genomic_DNA"/>
</dbReference>
<name>M5PCA9_9BACI</name>
<dbReference type="GeneID" id="92851349"/>
<dbReference type="STRING" id="1274524.BSONL12_20775"/>
<dbReference type="PATRIC" id="fig|1274524.3.peg.4489"/>
<evidence type="ECO:0000313" key="2">
    <source>
        <dbReference type="Proteomes" id="UP000011907"/>
    </source>
</evidence>
<reference evidence="1 2" key="1">
    <citation type="journal article" date="2013" name="Genome Announc.">
        <title>Draft Whole-Genome Sequence of Bacillus sonorensis Strain L12, a Source of Nonribosomal Lipopeptides.</title>
        <authorList>
            <person name="Adimpong D.B."/>
            <person name="Sorensen K.I."/>
            <person name="Nielsen D.S."/>
            <person name="Thorsen L."/>
            <person name="Rasmussen T.B."/>
            <person name="Derkx P.M."/>
            <person name="Jespersen L."/>
        </authorList>
    </citation>
    <scope>NUCLEOTIDE SEQUENCE [LARGE SCALE GENOMIC DNA]</scope>
    <source>
        <strain evidence="1 2">L12</strain>
    </source>
</reference>
<evidence type="ECO:0000313" key="1">
    <source>
        <dbReference type="EMBL" id="EME72742.1"/>
    </source>
</evidence>
<sequence length="66" mass="7329">MNKEEGVWHKTVSGGTLFPDLKPELALPVKTTWNVRCYSLAWGSSTWKSPRLKTAAGMIKHMGGKI</sequence>
<gene>
    <name evidence="1" type="ORF">BSONL12_20775</name>
</gene>
<dbReference type="AlphaFoldDB" id="M5PCA9"/>
<accession>M5PCA9</accession>
<comment type="caution">
    <text evidence="1">The sequence shown here is derived from an EMBL/GenBank/DDBJ whole genome shotgun (WGS) entry which is preliminary data.</text>
</comment>